<dbReference type="SUPFAM" id="SSF51197">
    <property type="entry name" value="Clavaminate synthase-like"/>
    <property type="match status" value="1"/>
</dbReference>
<dbReference type="Gramene" id="EFJ20202">
    <property type="protein sequence ID" value="EFJ20202"/>
    <property type="gene ID" value="SELMODRAFT_109178"/>
</dbReference>
<evidence type="ECO:0000256" key="1">
    <source>
        <dbReference type="SAM" id="MobiDB-lite"/>
    </source>
</evidence>
<dbReference type="HOGENOM" id="CLU_027178_0_0_1"/>
<dbReference type="PANTHER" id="PTHR33644">
    <property type="entry name" value="U-BOX DOMAIN-CONTAINING PROTEIN 62-RELATED"/>
    <property type="match status" value="1"/>
</dbReference>
<dbReference type="EMBL" id="GL377603">
    <property type="protein sequence ID" value="EFJ20202.1"/>
    <property type="molecule type" value="Genomic_DNA"/>
</dbReference>
<proteinExistence type="predicted"/>
<name>D8S5M9_SELML</name>
<gene>
    <name evidence="2" type="ORF">SELMODRAFT_109178</name>
</gene>
<dbReference type="PANTHER" id="PTHR33644:SF2">
    <property type="entry name" value="2-OXOGLUTARATE (2OG) AND FE(II)-DEPENDENT OXYGENASE SUPERFAMILY PROTEIN"/>
    <property type="match status" value="1"/>
</dbReference>
<reference evidence="2 3" key="1">
    <citation type="journal article" date="2011" name="Science">
        <title>The Selaginella genome identifies genetic changes associated with the evolution of vascular plants.</title>
        <authorList>
            <person name="Banks J.A."/>
            <person name="Nishiyama T."/>
            <person name="Hasebe M."/>
            <person name="Bowman J.L."/>
            <person name="Gribskov M."/>
            <person name="dePamphilis C."/>
            <person name="Albert V.A."/>
            <person name="Aono N."/>
            <person name="Aoyama T."/>
            <person name="Ambrose B.A."/>
            <person name="Ashton N.W."/>
            <person name="Axtell M.J."/>
            <person name="Barker E."/>
            <person name="Barker M.S."/>
            <person name="Bennetzen J.L."/>
            <person name="Bonawitz N.D."/>
            <person name="Chapple C."/>
            <person name="Cheng C."/>
            <person name="Correa L.G."/>
            <person name="Dacre M."/>
            <person name="DeBarry J."/>
            <person name="Dreyer I."/>
            <person name="Elias M."/>
            <person name="Engstrom E.M."/>
            <person name="Estelle M."/>
            <person name="Feng L."/>
            <person name="Finet C."/>
            <person name="Floyd S.K."/>
            <person name="Frommer W.B."/>
            <person name="Fujita T."/>
            <person name="Gramzow L."/>
            <person name="Gutensohn M."/>
            <person name="Harholt J."/>
            <person name="Hattori M."/>
            <person name="Heyl A."/>
            <person name="Hirai T."/>
            <person name="Hiwatashi Y."/>
            <person name="Ishikawa M."/>
            <person name="Iwata M."/>
            <person name="Karol K.G."/>
            <person name="Koehler B."/>
            <person name="Kolukisaoglu U."/>
            <person name="Kubo M."/>
            <person name="Kurata T."/>
            <person name="Lalonde S."/>
            <person name="Li K."/>
            <person name="Li Y."/>
            <person name="Litt A."/>
            <person name="Lyons E."/>
            <person name="Manning G."/>
            <person name="Maruyama T."/>
            <person name="Michael T.P."/>
            <person name="Mikami K."/>
            <person name="Miyazaki S."/>
            <person name="Morinaga S."/>
            <person name="Murata T."/>
            <person name="Mueller-Roeber B."/>
            <person name="Nelson D.R."/>
            <person name="Obara M."/>
            <person name="Oguri Y."/>
            <person name="Olmstead R.G."/>
            <person name="Onodera N."/>
            <person name="Petersen B.L."/>
            <person name="Pils B."/>
            <person name="Prigge M."/>
            <person name="Rensing S.A."/>
            <person name="Riano-Pachon D.M."/>
            <person name="Roberts A.W."/>
            <person name="Sato Y."/>
            <person name="Scheller H.V."/>
            <person name="Schulz B."/>
            <person name="Schulz C."/>
            <person name="Shakirov E.V."/>
            <person name="Shibagaki N."/>
            <person name="Shinohara N."/>
            <person name="Shippen D.E."/>
            <person name="Soerensen I."/>
            <person name="Sotooka R."/>
            <person name="Sugimoto N."/>
            <person name="Sugita M."/>
            <person name="Sumikawa N."/>
            <person name="Tanurdzic M."/>
            <person name="Theissen G."/>
            <person name="Ulvskov P."/>
            <person name="Wakazuki S."/>
            <person name="Weng J.K."/>
            <person name="Willats W.W."/>
            <person name="Wipf D."/>
            <person name="Wolf P.G."/>
            <person name="Yang L."/>
            <person name="Zimmer A.D."/>
            <person name="Zhu Q."/>
            <person name="Mitros T."/>
            <person name="Hellsten U."/>
            <person name="Loque D."/>
            <person name="Otillar R."/>
            <person name="Salamov A."/>
            <person name="Schmutz J."/>
            <person name="Shapiro H."/>
            <person name="Lindquist E."/>
            <person name="Lucas S."/>
            <person name="Rokhsar D."/>
            <person name="Grigoriev I.V."/>
        </authorList>
    </citation>
    <scope>NUCLEOTIDE SEQUENCE [LARGE SCALE GENOMIC DNA]</scope>
</reference>
<dbReference type="OMA" id="RDCESHI"/>
<accession>D8S5M9</accession>
<keyword evidence="3" id="KW-1185">Reference proteome</keyword>
<dbReference type="InParanoid" id="D8S5M9"/>
<dbReference type="Proteomes" id="UP000001514">
    <property type="component" value="Unassembled WGS sequence"/>
</dbReference>
<dbReference type="FunCoup" id="D8S5M9">
    <property type="interactions" value="1962"/>
</dbReference>
<sequence length="491" mass="54459">MAAGPVPRVRLADLVPSDGLASDCYKQAAVLLFQSLQKYSFAVIQLSASDGTLLRCVLDSARMFFHQRPPPGPETIHTEDSQNWHRTAGYYSDPHFAKEVFDYRPGTPDSTAELPPTGLPELFVTLGTASRHILEAIAWVLELRSFSFTEFLDNIPLKNGEVSSSVLSVSCHGRPGLQHPGAMDLATIYDGHDQNADKGLVTLMKSDKHGLEIRDMHGRWHLADGGLGPQDVVLFCGLSLYQATGGHVTPAFFRTEAGSSSSHMHLYGRCSTAFKLMPKATGLLHCLTTSGGVAGSSPFQQSVTVHDFMQRSHSIDQLIGMRQAFSFPSQQEGPMKSLKRRKQVSRGKPLAPSKRLRLEAQRVLKERVQEIAEGKNLKIRFCNLKDCEENHLTTLDSPCSSLRAELGWPRGVPLVHPHDLPNKAKQAFLEAYEPGWTASQDVELGLIEAGHLHCKLRALVFVLRKARVNFARVLRFGRTSLWFCLMDRFLL</sequence>
<evidence type="ECO:0000313" key="3">
    <source>
        <dbReference type="Proteomes" id="UP000001514"/>
    </source>
</evidence>
<feature type="region of interest" description="Disordered" evidence="1">
    <location>
        <begin position="329"/>
        <end position="350"/>
    </location>
</feature>
<dbReference type="eggNOG" id="ENOG502QT4J">
    <property type="taxonomic scope" value="Eukaryota"/>
</dbReference>
<dbReference type="AlphaFoldDB" id="D8S5M9"/>
<organism evidence="3">
    <name type="scientific">Selaginella moellendorffii</name>
    <name type="common">Spikemoss</name>
    <dbReference type="NCBI Taxonomy" id="88036"/>
    <lineage>
        <taxon>Eukaryota</taxon>
        <taxon>Viridiplantae</taxon>
        <taxon>Streptophyta</taxon>
        <taxon>Embryophyta</taxon>
        <taxon>Tracheophyta</taxon>
        <taxon>Lycopodiopsida</taxon>
        <taxon>Selaginellales</taxon>
        <taxon>Selaginellaceae</taxon>
        <taxon>Selaginella</taxon>
    </lineage>
</organism>
<dbReference type="KEGG" id="smo:SELMODRAFT_109178"/>
<evidence type="ECO:0000313" key="2">
    <source>
        <dbReference type="EMBL" id="EFJ20202.1"/>
    </source>
</evidence>
<dbReference type="InterPro" id="IPR027443">
    <property type="entry name" value="IPNS-like_sf"/>
</dbReference>
<protein>
    <submittedName>
        <fullName evidence="2">Uncharacterized protein</fullName>
    </submittedName>
</protein>
<dbReference type="Gene3D" id="2.60.120.330">
    <property type="entry name" value="B-lactam Antibiotic, Isopenicillin N Synthase, Chain"/>
    <property type="match status" value="1"/>
</dbReference>